<sequence length="105" mass="10997">MTPTAGAVAKLQDDIASVVPDAEFVASGGKVNDDGDFWYLGITYETPDLGKVTGIWGSLQDITTDEDPAFVAVTETAEVSGTYKQPVDFDGVTTSAVDMDDCIVG</sequence>
<evidence type="ECO:0000313" key="2">
    <source>
        <dbReference type="Proteomes" id="UP001196843"/>
    </source>
</evidence>
<keyword evidence="2" id="KW-1185">Reference proteome</keyword>
<accession>A0ABS7HKZ2</accession>
<organism evidence="1 2">
    <name type="scientific">Microbacterium jejuense</name>
    <dbReference type="NCBI Taxonomy" id="1263637"/>
    <lineage>
        <taxon>Bacteria</taxon>
        <taxon>Bacillati</taxon>
        <taxon>Actinomycetota</taxon>
        <taxon>Actinomycetes</taxon>
        <taxon>Micrococcales</taxon>
        <taxon>Microbacteriaceae</taxon>
        <taxon>Microbacterium</taxon>
    </lineage>
</organism>
<dbReference type="EMBL" id="JAEUAW010000003">
    <property type="protein sequence ID" value="MBW9093119.1"/>
    <property type="molecule type" value="Genomic_DNA"/>
</dbReference>
<proteinExistence type="predicted"/>
<reference evidence="1 2" key="1">
    <citation type="journal article" date="2021" name="MBio">
        <title>Poor Competitiveness of Bradyrhizobium in Pigeon Pea Root Colonization in Indian Soils.</title>
        <authorList>
            <person name="Chalasani D."/>
            <person name="Basu A."/>
            <person name="Pullabhotla S.V.S.R.N."/>
            <person name="Jorrin B."/>
            <person name="Neal A.L."/>
            <person name="Poole P.S."/>
            <person name="Podile A.R."/>
            <person name="Tkacz A."/>
        </authorList>
    </citation>
    <scope>NUCLEOTIDE SEQUENCE [LARGE SCALE GENOMIC DNA]</scope>
    <source>
        <strain evidence="1 2">HU14</strain>
    </source>
</reference>
<protein>
    <submittedName>
        <fullName evidence="1">Uncharacterized protein</fullName>
    </submittedName>
</protein>
<evidence type="ECO:0000313" key="1">
    <source>
        <dbReference type="EMBL" id="MBW9093119.1"/>
    </source>
</evidence>
<name>A0ABS7HKZ2_9MICO</name>
<gene>
    <name evidence="1" type="ORF">JNB62_05440</name>
</gene>
<dbReference type="Proteomes" id="UP001196843">
    <property type="component" value="Unassembled WGS sequence"/>
</dbReference>
<comment type="caution">
    <text evidence="1">The sequence shown here is derived from an EMBL/GenBank/DDBJ whole genome shotgun (WGS) entry which is preliminary data.</text>
</comment>
<dbReference type="RefSeq" id="WP_220299841.1">
    <property type="nucleotide sequence ID" value="NZ_JAEUAW010000003.1"/>
</dbReference>